<dbReference type="KEGG" id="tbn:TBH_C2830"/>
<dbReference type="GO" id="GO:0016020">
    <property type="term" value="C:membrane"/>
    <property type="evidence" value="ECO:0007669"/>
    <property type="project" value="UniProtKB-SubCell"/>
</dbReference>
<dbReference type="AlphaFoldDB" id="A0A7U6GL90"/>
<feature type="transmembrane region" description="Helical" evidence="5">
    <location>
        <begin position="269"/>
        <end position="292"/>
    </location>
</feature>
<dbReference type="GO" id="GO:0140359">
    <property type="term" value="F:ABC-type transporter activity"/>
    <property type="evidence" value="ECO:0007669"/>
    <property type="project" value="InterPro"/>
</dbReference>
<feature type="transmembrane region" description="Helical" evidence="5">
    <location>
        <begin position="357"/>
        <end position="379"/>
    </location>
</feature>
<dbReference type="Gene3D" id="3.40.1710.10">
    <property type="entry name" value="abc type-2 transporter like domain"/>
    <property type="match status" value="1"/>
</dbReference>
<gene>
    <name evidence="7" type="ORF">TBH_C2830</name>
</gene>
<feature type="transmembrane region" description="Helical" evidence="5">
    <location>
        <begin position="21"/>
        <end position="43"/>
    </location>
</feature>
<dbReference type="InterPro" id="IPR013525">
    <property type="entry name" value="ABC2_TM"/>
</dbReference>
<evidence type="ECO:0000256" key="3">
    <source>
        <dbReference type="ARBA" id="ARBA00022989"/>
    </source>
</evidence>
<protein>
    <submittedName>
        <fullName evidence="7">Sodium ABC transporter permease</fullName>
    </submittedName>
</protein>
<dbReference type="Proteomes" id="UP000031631">
    <property type="component" value="Chromosome"/>
</dbReference>
<evidence type="ECO:0000259" key="6">
    <source>
        <dbReference type="Pfam" id="PF12698"/>
    </source>
</evidence>
<feature type="domain" description="ABC-2 type transporter transmembrane" evidence="6">
    <location>
        <begin position="30"/>
        <end position="376"/>
    </location>
</feature>
<dbReference type="Pfam" id="PF12698">
    <property type="entry name" value="ABC2_membrane_3"/>
    <property type="match status" value="1"/>
</dbReference>
<dbReference type="RefSeq" id="WP_041069746.1">
    <property type="nucleotide sequence ID" value="NZ_AP012273.1"/>
</dbReference>
<feature type="transmembrane region" description="Helical" evidence="5">
    <location>
        <begin position="304"/>
        <end position="323"/>
    </location>
</feature>
<organism evidence="7 8">
    <name type="scientific">Thiolapillus brandeum</name>
    <dbReference type="NCBI Taxonomy" id="1076588"/>
    <lineage>
        <taxon>Bacteria</taxon>
        <taxon>Pseudomonadati</taxon>
        <taxon>Pseudomonadota</taxon>
        <taxon>Gammaproteobacteria</taxon>
        <taxon>Chromatiales</taxon>
        <taxon>Sedimenticolaceae</taxon>
        <taxon>Thiolapillus</taxon>
    </lineage>
</organism>
<reference evidence="7 8" key="1">
    <citation type="journal article" date="2014" name="PLoS ONE">
        <title>Physiological and genomic features of a novel sulfur-oxidizing gammaproteobacterium belonging to a previously uncultivated symbiotic lineage isolated from a hydrothermal vent.</title>
        <authorList>
            <person name="Nunoura T."/>
            <person name="Takaki Y."/>
            <person name="Kazama H."/>
            <person name="Kakuta J."/>
            <person name="Shimamura S."/>
            <person name="Makita H."/>
            <person name="Hirai M."/>
            <person name="Miyazaki M."/>
            <person name="Takai K."/>
        </authorList>
    </citation>
    <scope>NUCLEOTIDE SEQUENCE [LARGE SCALE GENOMIC DNA]</scope>
    <source>
        <strain evidence="7 8">Hiromi1</strain>
    </source>
</reference>
<evidence type="ECO:0000256" key="5">
    <source>
        <dbReference type="SAM" id="Phobius"/>
    </source>
</evidence>
<name>A0A7U6GL90_9GAMM</name>
<evidence type="ECO:0000256" key="2">
    <source>
        <dbReference type="ARBA" id="ARBA00022692"/>
    </source>
</evidence>
<dbReference type="PANTHER" id="PTHR43471">
    <property type="entry name" value="ABC TRANSPORTER PERMEASE"/>
    <property type="match status" value="1"/>
</dbReference>
<evidence type="ECO:0000256" key="1">
    <source>
        <dbReference type="ARBA" id="ARBA00004141"/>
    </source>
</evidence>
<keyword evidence="8" id="KW-1185">Reference proteome</keyword>
<keyword evidence="2 5" id="KW-0812">Transmembrane</keyword>
<feature type="transmembrane region" description="Helical" evidence="5">
    <location>
        <begin position="184"/>
        <end position="204"/>
    </location>
</feature>
<comment type="subcellular location">
    <subcellularLocation>
        <location evidence="1">Membrane</location>
        <topology evidence="1">Multi-pass membrane protein</topology>
    </subcellularLocation>
</comment>
<proteinExistence type="predicted"/>
<dbReference type="EMBL" id="AP012273">
    <property type="protein sequence ID" value="BAO45731.1"/>
    <property type="molecule type" value="Genomic_DNA"/>
</dbReference>
<evidence type="ECO:0000313" key="8">
    <source>
        <dbReference type="Proteomes" id="UP000031631"/>
    </source>
</evidence>
<feature type="transmembrane region" description="Helical" evidence="5">
    <location>
        <begin position="236"/>
        <end position="257"/>
    </location>
</feature>
<dbReference type="PANTHER" id="PTHR43471:SF3">
    <property type="entry name" value="ABC TRANSPORTER PERMEASE PROTEIN NATB"/>
    <property type="match status" value="1"/>
</dbReference>
<dbReference type="OrthoDB" id="5486437at2"/>
<keyword evidence="3 5" id="KW-1133">Transmembrane helix</keyword>
<keyword evidence="4 5" id="KW-0472">Membrane</keyword>
<evidence type="ECO:0000256" key="4">
    <source>
        <dbReference type="ARBA" id="ARBA00023136"/>
    </source>
</evidence>
<sequence length="386" mass="42116">MKPWFIVFRKELKDLSRDRRTMTNILVLGALLGPVLAMGLLMLTMKMVADEAEKTIRLPVQGAQYAPVLLDYLAYSRIQVDEPVEDPAGAVRSQEVEAVLEIPPDFGERLRQGRPAELTLISDHSRTRARIARSRIESAIQGYSSAIGSLRLSLRGIDPVISQVITLHDQDLSPDGGAAALLSFLPYLLIIGIMQAAMVVAADLTAGERERQSLEPLMANPVAPEQIMAGKLATNVLVSLAVLLLSLGGFALGSRMVDIGEAGLNFSLWSIPLLLTFLAPLAFMFAALMSFVGAFARTVKEAQTYLSLLVLAALMPSMLQMVLQSRVQGSQLLLPIWSHNYLINEVLRGESLAWTEWLLPSAGALFAGVAFAFLAARLYRKPGFIF</sequence>
<evidence type="ECO:0000313" key="7">
    <source>
        <dbReference type="EMBL" id="BAO45731.1"/>
    </source>
</evidence>
<accession>A0A7U6GL90</accession>